<gene>
    <name evidence="4" type="ORF">Q3M24_10935</name>
</gene>
<dbReference type="NCBIfam" id="TIGR00254">
    <property type="entry name" value="GGDEF"/>
    <property type="match status" value="1"/>
</dbReference>
<accession>A0AAU8M1F7</accession>
<reference evidence="4" key="2">
    <citation type="submission" date="2024-06" db="EMBL/GenBank/DDBJ databases">
        <authorList>
            <person name="Plum-Jensen L.E."/>
            <person name="Schramm A."/>
            <person name="Marshall I.P.G."/>
        </authorList>
    </citation>
    <scope>NUCLEOTIDE SEQUENCE</scope>
    <source>
        <strain evidence="4">Rat1</strain>
    </source>
</reference>
<dbReference type="SUPFAM" id="SSF55073">
    <property type="entry name" value="Nucleotide cyclase"/>
    <property type="match status" value="1"/>
</dbReference>
<evidence type="ECO:0000256" key="1">
    <source>
        <dbReference type="ARBA" id="ARBA00012528"/>
    </source>
</evidence>
<feature type="domain" description="GGDEF" evidence="3">
    <location>
        <begin position="34"/>
        <end position="171"/>
    </location>
</feature>
<organism evidence="4">
    <name type="scientific">Candidatus Electrothrix aestuarii</name>
    <dbReference type="NCBI Taxonomy" id="3062594"/>
    <lineage>
        <taxon>Bacteria</taxon>
        <taxon>Pseudomonadati</taxon>
        <taxon>Thermodesulfobacteriota</taxon>
        <taxon>Desulfobulbia</taxon>
        <taxon>Desulfobulbales</taxon>
        <taxon>Desulfobulbaceae</taxon>
        <taxon>Candidatus Electrothrix</taxon>
    </lineage>
</organism>
<dbReference type="PANTHER" id="PTHR45138">
    <property type="entry name" value="REGULATORY COMPONENTS OF SENSORY TRANSDUCTION SYSTEM"/>
    <property type="match status" value="1"/>
</dbReference>
<dbReference type="EMBL" id="CP159373">
    <property type="protein sequence ID" value="XCN75214.1"/>
    <property type="molecule type" value="Genomic_DNA"/>
</dbReference>
<comment type="catalytic activity">
    <reaction evidence="2">
        <text>2 GTP = 3',3'-c-di-GMP + 2 diphosphate</text>
        <dbReference type="Rhea" id="RHEA:24898"/>
        <dbReference type="ChEBI" id="CHEBI:33019"/>
        <dbReference type="ChEBI" id="CHEBI:37565"/>
        <dbReference type="ChEBI" id="CHEBI:58805"/>
        <dbReference type="EC" id="2.7.7.65"/>
    </reaction>
</comment>
<name>A0AAU8M1F7_9BACT</name>
<dbReference type="PROSITE" id="PS50887">
    <property type="entry name" value="GGDEF"/>
    <property type="match status" value="1"/>
</dbReference>
<evidence type="ECO:0000256" key="2">
    <source>
        <dbReference type="ARBA" id="ARBA00034247"/>
    </source>
</evidence>
<dbReference type="InterPro" id="IPR029787">
    <property type="entry name" value="Nucleotide_cyclase"/>
</dbReference>
<dbReference type="GO" id="GO:0043709">
    <property type="term" value="P:cell adhesion involved in single-species biofilm formation"/>
    <property type="evidence" value="ECO:0007669"/>
    <property type="project" value="TreeGrafter"/>
</dbReference>
<sequence>MKPEYQDSLIGIANRRYFDKQLKRAWMNAQKTENPLSLLFCDIDQFIDFHAHYDSPAADVCLRRVGRCLHSTLRRPTDLAARYEGERFAILLPYTDAHGALVIADRMLAEVRSLAIPHEYSDTASVVTISIGGHSLWPRPGLSTKTLVNLVDMRLFQAKYCGRNQSRISTACREELDE</sequence>
<reference evidence="4" key="1">
    <citation type="journal article" date="2024" name="Syst. Appl. Microbiol.">
        <title>First single-strain enrichments of Electrothrix cable bacteria, description of E. aestuarii sp. nov. and E. rattekaaiensis sp. nov., and proposal of a cable bacteria taxonomy following the rules of the SeqCode.</title>
        <authorList>
            <person name="Plum-Jensen L.E."/>
            <person name="Schramm A."/>
            <person name="Marshall I.P.G."/>
        </authorList>
    </citation>
    <scope>NUCLEOTIDE SEQUENCE</scope>
    <source>
        <strain evidence="4">Rat1</strain>
    </source>
</reference>
<dbReference type="CDD" id="cd01949">
    <property type="entry name" value="GGDEF"/>
    <property type="match status" value="1"/>
</dbReference>
<dbReference type="KEGG" id="eaj:Q3M24_10935"/>
<dbReference type="Gene3D" id="3.30.70.270">
    <property type="match status" value="1"/>
</dbReference>
<dbReference type="SMART" id="SM00267">
    <property type="entry name" value="GGDEF"/>
    <property type="match status" value="1"/>
</dbReference>
<dbReference type="InterPro" id="IPR000160">
    <property type="entry name" value="GGDEF_dom"/>
</dbReference>
<proteinExistence type="predicted"/>
<dbReference type="GO" id="GO:1902201">
    <property type="term" value="P:negative regulation of bacterial-type flagellum-dependent cell motility"/>
    <property type="evidence" value="ECO:0007669"/>
    <property type="project" value="TreeGrafter"/>
</dbReference>
<keyword evidence="4" id="KW-0548">Nucleotidyltransferase</keyword>
<dbReference type="GO" id="GO:0005886">
    <property type="term" value="C:plasma membrane"/>
    <property type="evidence" value="ECO:0007669"/>
    <property type="project" value="TreeGrafter"/>
</dbReference>
<dbReference type="InterPro" id="IPR050469">
    <property type="entry name" value="Diguanylate_Cyclase"/>
</dbReference>
<evidence type="ECO:0000259" key="3">
    <source>
        <dbReference type="PROSITE" id="PS50887"/>
    </source>
</evidence>
<dbReference type="GO" id="GO:0052621">
    <property type="term" value="F:diguanylate cyclase activity"/>
    <property type="evidence" value="ECO:0007669"/>
    <property type="project" value="UniProtKB-EC"/>
</dbReference>
<dbReference type="AlphaFoldDB" id="A0AAU8M1F7"/>
<dbReference type="InterPro" id="IPR043128">
    <property type="entry name" value="Rev_trsase/Diguanyl_cyclase"/>
</dbReference>
<dbReference type="EC" id="2.7.7.65" evidence="1"/>
<dbReference type="Pfam" id="PF00990">
    <property type="entry name" value="GGDEF"/>
    <property type="match status" value="1"/>
</dbReference>
<dbReference type="PANTHER" id="PTHR45138:SF9">
    <property type="entry name" value="DIGUANYLATE CYCLASE DGCM-RELATED"/>
    <property type="match status" value="1"/>
</dbReference>
<keyword evidence="4" id="KW-0808">Transferase</keyword>
<protein>
    <recommendedName>
        <fullName evidence="1">diguanylate cyclase</fullName>
        <ecNumber evidence="1">2.7.7.65</ecNumber>
    </recommendedName>
</protein>
<evidence type="ECO:0000313" key="4">
    <source>
        <dbReference type="EMBL" id="XCN75214.1"/>
    </source>
</evidence>